<evidence type="ECO:0000256" key="3">
    <source>
        <dbReference type="ARBA" id="ARBA00022448"/>
    </source>
</evidence>
<dbReference type="InterPro" id="IPR011012">
    <property type="entry name" value="Longin-like_dom_sf"/>
</dbReference>
<keyword evidence="5" id="KW-0333">Golgi apparatus</keyword>
<dbReference type="Proteomes" id="UP000515154">
    <property type="component" value="Linkage group LG2"/>
</dbReference>
<comment type="subcellular location">
    <subcellularLocation>
        <location evidence="1">Cytoplasmic vesicle membrane</location>
        <topology evidence="1">Peripheral membrane protein</topology>
        <orientation evidence="1">Cytoplasmic side</orientation>
    </subcellularLocation>
    <subcellularLocation>
        <location evidence="2">Golgi apparatus</location>
    </subcellularLocation>
</comment>
<evidence type="ECO:0000256" key="4">
    <source>
        <dbReference type="ARBA" id="ARBA00022927"/>
    </source>
</evidence>
<proteinExistence type="inferred from homology"/>
<reference evidence="11" key="1">
    <citation type="submission" date="2025-08" db="UniProtKB">
        <authorList>
            <consortium name="RefSeq"/>
        </authorList>
    </citation>
    <scope>IDENTIFICATION</scope>
</reference>
<keyword evidence="6" id="KW-0472">Membrane</keyword>
<dbReference type="Gene3D" id="3.30.450.60">
    <property type="match status" value="1"/>
</dbReference>
<evidence type="ECO:0000313" key="10">
    <source>
        <dbReference type="Proteomes" id="UP000515154"/>
    </source>
</evidence>
<dbReference type="PROSITE" id="PS51072">
    <property type="entry name" value="MHD"/>
    <property type="match status" value="1"/>
</dbReference>
<protein>
    <submittedName>
        <fullName evidence="11">AP-3 complex subunit mu-1 isoform X1</fullName>
    </submittedName>
</protein>
<dbReference type="GO" id="GO:0005794">
    <property type="term" value="C:Golgi apparatus"/>
    <property type="evidence" value="ECO:0007669"/>
    <property type="project" value="UniProtKB-SubCell"/>
</dbReference>
<sequence length="458" mass="51781">MIHSLFVINNSGDVFMEKHWKSVIHKSICDYFFEVQGRAVSLDDVPPVIATPHHYLINIYRSQLYFVAVVTTEVSPLFVIEFLHRVFDTFEDYFAECTESTIKEHYVIVYELLDEMLDNGFPLAVESNVLKELIKPPNFLRTITDTVTGKSTGVSGILPTGQLSNIPWRRTGVKYTNNEAYFDVIEEIDAILDKSGATVFAEIQGYIDCLIKLSGMPDLTLSFMNPRLLDDVSFHPCVRFKRWESERVLSFVPPDGNFRLISYHIGAQKLNSRLCMVAIPIYVRHTISFREGAAGRFDVTIGPKQAMGKTIENVVVEVLFPKSILNVTLTPNQGKYSFDPVTKMMTWDVGKIDPTKLPNIKGTINLQTGSPVPESNPTISVQFSISQWAISGVKVNRLDMYGEPQFMYEIAEGTNLQIPKLKDKIPKFGNFELAVTGKYKPFKGVKYVTKAGKFQVRT</sequence>
<dbReference type="Gene3D" id="2.60.40.1170">
    <property type="entry name" value="Mu homology domain, subdomain B"/>
    <property type="match status" value="2"/>
</dbReference>
<dbReference type="GO" id="GO:0006886">
    <property type="term" value="P:intracellular protein transport"/>
    <property type="evidence" value="ECO:0007669"/>
    <property type="project" value="UniProtKB-UniRule"/>
</dbReference>
<evidence type="ECO:0000256" key="6">
    <source>
        <dbReference type="ARBA" id="ARBA00023136"/>
    </source>
</evidence>
<evidence type="ECO:0000256" key="5">
    <source>
        <dbReference type="ARBA" id="ARBA00023034"/>
    </source>
</evidence>
<dbReference type="InterPro" id="IPR001392">
    <property type="entry name" value="Clathrin_mu"/>
</dbReference>
<dbReference type="PRINTS" id="PR00314">
    <property type="entry name" value="CLATHRINADPT"/>
</dbReference>
<evidence type="ECO:0000256" key="2">
    <source>
        <dbReference type="ARBA" id="ARBA00004555"/>
    </source>
</evidence>
<dbReference type="InterPro" id="IPR022775">
    <property type="entry name" value="AP_mu_sigma_su"/>
</dbReference>
<dbReference type="SUPFAM" id="SSF64356">
    <property type="entry name" value="SNARE-like"/>
    <property type="match status" value="1"/>
</dbReference>
<keyword evidence="10" id="KW-1185">Reference proteome</keyword>
<dbReference type="FunFam" id="3.30.450.60:FF:000012">
    <property type="entry name" value="AP-3 complex subunit mu-1 isoform X1"/>
    <property type="match status" value="1"/>
</dbReference>
<evidence type="ECO:0000256" key="7">
    <source>
        <dbReference type="ARBA" id="ARBA00023329"/>
    </source>
</evidence>
<dbReference type="AlphaFoldDB" id="A0A7E6EMM9"/>
<keyword evidence="3 8" id="KW-0813">Transport</keyword>
<dbReference type="RefSeq" id="XP_036356549.1">
    <property type="nucleotide sequence ID" value="XM_036500656.1"/>
</dbReference>
<evidence type="ECO:0000313" key="11">
    <source>
        <dbReference type="RefSeq" id="XP_036356549.1"/>
    </source>
</evidence>
<name>A0A7E6EMM9_9MOLL</name>
<feature type="domain" description="MHD" evidence="9">
    <location>
        <begin position="177"/>
        <end position="434"/>
    </location>
</feature>
<keyword evidence="7" id="KW-0968">Cytoplasmic vesicle</keyword>
<dbReference type="PIRSF" id="PIRSF005992">
    <property type="entry name" value="Clathrin_mu"/>
    <property type="match status" value="1"/>
</dbReference>
<dbReference type="InterPro" id="IPR028565">
    <property type="entry name" value="MHD"/>
</dbReference>
<gene>
    <name evidence="11" type="primary">LOC115229090</name>
</gene>
<evidence type="ECO:0000256" key="1">
    <source>
        <dbReference type="ARBA" id="ARBA00004180"/>
    </source>
</evidence>
<dbReference type="PANTHER" id="PTHR10529">
    <property type="entry name" value="AP COMPLEX SUBUNIT MU"/>
    <property type="match status" value="1"/>
</dbReference>
<dbReference type="GO" id="GO:0016192">
    <property type="term" value="P:vesicle-mediated transport"/>
    <property type="evidence" value="ECO:0007669"/>
    <property type="project" value="InterPro"/>
</dbReference>
<dbReference type="CDD" id="cd14837">
    <property type="entry name" value="AP3_Mu_N"/>
    <property type="match status" value="1"/>
</dbReference>
<dbReference type="InterPro" id="IPR036168">
    <property type="entry name" value="AP2_Mu_C_sf"/>
</dbReference>
<evidence type="ECO:0000256" key="8">
    <source>
        <dbReference type="PIRNR" id="PIRNR005992"/>
    </source>
</evidence>
<dbReference type="SUPFAM" id="SSF49447">
    <property type="entry name" value="Second domain of Mu2 adaptin subunit (ap50) of ap2 adaptor"/>
    <property type="match status" value="1"/>
</dbReference>
<dbReference type="PROSITE" id="PS00990">
    <property type="entry name" value="CLAT_ADAPTOR_M_1"/>
    <property type="match status" value="1"/>
</dbReference>
<accession>A0A7E6EMM9</accession>
<dbReference type="GO" id="GO:0030131">
    <property type="term" value="C:clathrin adaptor complex"/>
    <property type="evidence" value="ECO:0007669"/>
    <property type="project" value="UniProtKB-UniRule"/>
</dbReference>
<dbReference type="Pfam" id="PF00928">
    <property type="entry name" value="Adap_comp_sub"/>
    <property type="match status" value="1"/>
</dbReference>
<evidence type="ECO:0000259" key="9">
    <source>
        <dbReference type="PROSITE" id="PS51072"/>
    </source>
</evidence>
<dbReference type="InterPro" id="IPR050431">
    <property type="entry name" value="Adaptor_comp_med_subunit"/>
</dbReference>
<dbReference type="Pfam" id="PF01217">
    <property type="entry name" value="Clat_adaptor_s"/>
    <property type="match status" value="1"/>
</dbReference>
<dbReference type="InterPro" id="IPR018240">
    <property type="entry name" value="Clathrin_mu_CS"/>
</dbReference>
<dbReference type="GO" id="GO:0030659">
    <property type="term" value="C:cytoplasmic vesicle membrane"/>
    <property type="evidence" value="ECO:0007669"/>
    <property type="project" value="UniProtKB-SubCell"/>
</dbReference>
<keyword evidence="4 8" id="KW-0653">Protein transport</keyword>
<comment type="similarity">
    <text evidence="8">Belongs to the adaptor complexes medium subunit family.</text>
</comment>
<organism evidence="10 11">
    <name type="scientific">Octopus sinensis</name>
    <name type="common">East Asian common octopus</name>
    <dbReference type="NCBI Taxonomy" id="2607531"/>
    <lineage>
        <taxon>Eukaryota</taxon>
        <taxon>Metazoa</taxon>
        <taxon>Spiralia</taxon>
        <taxon>Lophotrochozoa</taxon>
        <taxon>Mollusca</taxon>
        <taxon>Cephalopoda</taxon>
        <taxon>Coleoidea</taxon>
        <taxon>Octopodiformes</taxon>
        <taxon>Octopoda</taxon>
        <taxon>Incirrata</taxon>
        <taxon>Octopodidae</taxon>
        <taxon>Octopus</taxon>
    </lineage>
</organism>